<dbReference type="PATRIC" id="fig|1299326.3.peg.5354"/>
<reference evidence="1 2" key="1">
    <citation type="submission" date="2013-12" db="EMBL/GenBank/DDBJ databases">
        <authorList>
            <person name="Brown-Elliot B."/>
            <person name="Wallace R."/>
            <person name="Lenaerts A."/>
            <person name="Ordway D."/>
            <person name="DeGroote M.A."/>
            <person name="Parker T."/>
            <person name="Sizemore C."/>
            <person name="Tallon L.J."/>
            <person name="Sadzewicz L.K."/>
            <person name="Sengamalay N."/>
            <person name="Fraser C.M."/>
            <person name="Hine E."/>
            <person name="Shefchek K.A."/>
            <person name="Das S.P."/>
            <person name="Tettelin H."/>
        </authorList>
    </citation>
    <scope>NUCLEOTIDE SEQUENCE [LARGE SCALE GENOMIC DNA]</scope>
    <source>
        <strain evidence="1 2">662</strain>
    </source>
</reference>
<accession>X7YX76</accession>
<name>X7YX76_MYCKA</name>
<protein>
    <submittedName>
        <fullName evidence="1">Uncharacterized protein</fullName>
    </submittedName>
</protein>
<dbReference type="EMBL" id="JAOA01000011">
    <property type="protein sequence ID" value="EUA11030.1"/>
    <property type="molecule type" value="Genomic_DNA"/>
</dbReference>
<evidence type="ECO:0000313" key="1">
    <source>
        <dbReference type="EMBL" id="EUA11030.1"/>
    </source>
</evidence>
<evidence type="ECO:0000313" key="2">
    <source>
        <dbReference type="Proteomes" id="UP000020561"/>
    </source>
</evidence>
<dbReference type="Proteomes" id="UP000020561">
    <property type="component" value="Unassembled WGS sequence"/>
</dbReference>
<comment type="caution">
    <text evidence="1">The sequence shown here is derived from an EMBL/GenBank/DDBJ whole genome shotgun (WGS) entry which is preliminary data.</text>
</comment>
<organism evidence="1 2">
    <name type="scientific">Mycobacterium kansasii 662</name>
    <dbReference type="NCBI Taxonomy" id="1299326"/>
    <lineage>
        <taxon>Bacteria</taxon>
        <taxon>Bacillati</taxon>
        <taxon>Actinomycetota</taxon>
        <taxon>Actinomycetes</taxon>
        <taxon>Mycobacteriales</taxon>
        <taxon>Mycobacteriaceae</taxon>
        <taxon>Mycobacterium</taxon>
    </lineage>
</organism>
<dbReference type="AlphaFoldDB" id="X7YX76"/>
<gene>
    <name evidence="1" type="ORF">I545_5560</name>
</gene>
<proteinExistence type="predicted"/>
<sequence length="56" mass="5812">MTDNRIAFLDHVAFLRLRATGVDTVGQVTWIYDRPVDLEGCAGSTATSAVAGSGAG</sequence>